<comment type="caution">
    <text evidence="1">The sequence shown here is derived from an EMBL/GenBank/DDBJ whole genome shotgun (WGS) entry which is preliminary data.</text>
</comment>
<gene>
    <name evidence="1" type="ORF">F6J89_06425</name>
</gene>
<name>A0A6B3N286_9CYAN</name>
<organism evidence="1">
    <name type="scientific">Symploca sp. SIO1C4</name>
    <dbReference type="NCBI Taxonomy" id="2607765"/>
    <lineage>
        <taxon>Bacteria</taxon>
        <taxon>Bacillati</taxon>
        <taxon>Cyanobacteriota</taxon>
        <taxon>Cyanophyceae</taxon>
        <taxon>Coleofasciculales</taxon>
        <taxon>Coleofasciculaceae</taxon>
        <taxon>Symploca</taxon>
    </lineage>
</organism>
<accession>A0A6B3N286</accession>
<reference evidence="1" key="1">
    <citation type="submission" date="2019-11" db="EMBL/GenBank/DDBJ databases">
        <title>Genomic insights into an expanded diversity of filamentous marine cyanobacteria reveals the extraordinary biosynthetic potential of Moorea and Okeania.</title>
        <authorList>
            <person name="Ferreira Leao T."/>
            <person name="Wang M."/>
            <person name="Moss N."/>
            <person name="Da Silva R."/>
            <person name="Sanders J."/>
            <person name="Nurk S."/>
            <person name="Gurevich A."/>
            <person name="Humphrey G."/>
            <person name="Reher R."/>
            <person name="Zhu Q."/>
            <person name="Belda-Ferre P."/>
            <person name="Glukhov E."/>
            <person name="Rex R."/>
            <person name="Dorrestein P.C."/>
            <person name="Knight R."/>
            <person name="Pevzner P."/>
            <person name="Gerwick W.H."/>
            <person name="Gerwick L."/>
        </authorList>
    </citation>
    <scope>NUCLEOTIDE SEQUENCE</scope>
    <source>
        <strain evidence="1">SIO1C4</strain>
    </source>
</reference>
<sequence length="55" mass="6484">MEEERPVYLQQIPSEDWEKTSTSVKKLVEEMEQRIEKLEQPVEVLVAQQQLLALS</sequence>
<dbReference type="AlphaFoldDB" id="A0A6B3N286"/>
<protein>
    <submittedName>
        <fullName evidence="1">Uncharacterized protein</fullName>
    </submittedName>
</protein>
<evidence type="ECO:0000313" key="1">
    <source>
        <dbReference type="EMBL" id="NER27269.1"/>
    </source>
</evidence>
<proteinExistence type="predicted"/>
<dbReference type="EMBL" id="JAAHFQ010000086">
    <property type="protein sequence ID" value="NER27269.1"/>
    <property type="molecule type" value="Genomic_DNA"/>
</dbReference>